<evidence type="ECO:0000256" key="1">
    <source>
        <dbReference type="SAM" id="MobiDB-lite"/>
    </source>
</evidence>
<keyword evidence="2" id="KW-0472">Membrane</keyword>
<feature type="region of interest" description="Disordered" evidence="1">
    <location>
        <begin position="1"/>
        <end position="106"/>
    </location>
</feature>
<evidence type="ECO:0000256" key="2">
    <source>
        <dbReference type="SAM" id="Phobius"/>
    </source>
</evidence>
<comment type="caution">
    <text evidence="3">The sequence shown here is derived from an EMBL/GenBank/DDBJ whole genome shotgun (WGS) entry which is preliminary data.</text>
</comment>
<accession>A0A8T1WSZ7</accession>
<evidence type="ECO:0000313" key="3">
    <source>
        <dbReference type="EMBL" id="KAG7396341.1"/>
    </source>
</evidence>
<keyword evidence="2" id="KW-1133">Transmembrane helix</keyword>
<protein>
    <submittedName>
        <fullName evidence="3">Uncharacterized protein</fullName>
    </submittedName>
</protein>
<keyword evidence="2" id="KW-0812">Transmembrane</keyword>
<keyword evidence="4" id="KW-1185">Reference proteome</keyword>
<reference evidence="3" key="1">
    <citation type="submission" date="2021-02" db="EMBL/GenBank/DDBJ databases">
        <authorList>
            <person name="Palmer J.M."/>
        </authorList>
    </citation>
    <scope>NUCLEOTIDE SEQUENCE</scope>
    <source>
        <strain evidence="3">SCRP23</strain>
    </source>
</reference>
<proteinExistence type="predicted"/>
<dbReference type="EMBL" id="JAGDFL010000162">
    <property type="protein sequence ID" value="KAG7396341.1"/>
    <property type="molecule type" value="Genomic_DNA"/>
</dbReference>
<evidence type="ECO:0000313" key="4">
    <source>
        <dbReference type="Proteomes" id="UP000693981"/>
    </source>
</evidence>
<organism evidence="3 4">
    <name type="scientific">Phytophthora boehmeriae</name>
    <dbReference type="NCBI Taxonomy" id="109152"/>
    <lineage>
        <taxon>Eukaryota</taxon>
        <taxon>Sar</taxon>
        <taxon>Stramenopiles</taxon>
        <taxon>Oomycota</taxon>
        <taxon>Peronosporomycetes</taxon>
        <taxon>Peronosporales</taxon>
        <taxon>Peronosporaceae</taxon>
        <taxon>Phytophthora</taxon>
    </lineage>
</organism>
<name>A0A8T1WSZ7_9STRA</name>
<dbReference type="OrthoDB" id="10261027at2759"/>
<sequence length="278" mass="30128">MKEYSAKSLREEPDDGDDVRGKVYALLGSDSKGSDDDDNDDFWSKLTRAPKTEEPVATKAPKLTNAPKSTLLLPDDSDSGDSDDSDSWFRQKSDSDDWDEPTKLPHLKTGLPAFARVPTKEAATYESNTQGISTSDDSGSMPAGAVVGIVLGVACVLFALVAFVTMKKRSQEKDISKEKGPLNSSRAVPLATPGLFGRLNAARNKNDKLADIYTIEGATDPFAPHSLAIRKPLPKGIWDDPVLAAARIPLHDDRPTAAEVLYKLQDAIEPFKDQEVSL</sequence>
<feature type="transmembrane region" description="Helical" evidence="2">
    <location>
        <begin position="143"/>
        <end position="164"/>
    </location>
</feature>
<feature type="compositionally biased region" description="Basic and acidic residues" evidence="1">
    <location>
        <begin position="87"/>
        <end position="103"/>
    </location>
</feature>
<dbReference type="AlphaFoldDB" id="A0A8T1WSZ7"/>
<feature type="compositionally biased region" description="Acidic residues" evidence="1">
    <location>
        <begin position="75"/>
        <end position="86"/>
    </location>
</feature>
<dbReference type="Proteomes" id="UP000693981">
    <property type="component" value="Unassembled WGS sequence"/>
</dbReference>
<feature type="compositionally biased region" description="Basic and acidic residues" evidence="1">
    <location>
        <begin position="1"/>
        <end position="11"/>
    </location>
</feature>
<gene>
    <name evidence="3" type="ORF">PHYBOEH_002476</name>
</gene>